<proteinExistence type="predicted"/>
<dbReference type="Pfam" id="PF08279">
    <property type="entry name" value="HTH_11"/>
    <property type="match status" value="1"/>
</dbReference>
<keyword evidence="3" id="KW-1185">Reference proteome</keyword>
<comment type="caution">
    <text evidence="2">The sequence shown here is derived from an EMBL/GenBank/DDBJ whole genome shotgun (WGS) entry which is preliminary data.</text>
</comment>
<dbReference type="RefSeq" id="WP_346761029.1">
    <property type="nucleotide sequence ID" value="NZ_JAUJEB010000007.1"/>
</dbReference>
<sequence length="66" mass="8034">MAIQEIMSRIDRIDQLIKMKATGPPEELAERLDISKRQVYRYLEMIKNQGREIKYEPLRRSYTYKE</sequence>
<dbReference type="SUPFAM" id="SSF46785">
    <property type="entry name" value="Winged helix' DNA-binding domain"/>
    <property type="match status" value="1"/>
</dbReference>
<gene>
    <name evidence="2" type="ORF">QQ020_26675</name>
</gene>
<organism evidence="2 3">
    <name type="scientific">Agaribacillus aureus</name>
    <dbReference type="NCBI Taxonomy" id="3051825"/>
    <lineage>
        <taxon>Bacteria</taxon>
        <taxon>Pseudomonadati</taxon>
        <taxon>Bacteroidota</taxon>
        <taxon>Cytophagia</taxon>
        <taxon>Cytophagales</taxon>
        <taxon>Splendidivirgaceae</taxon>
        <taxon>Agaribacillus</taxon>
    </lineage>
</organism>
<dbReference type="EMBL" id="JAUJEB010000007">
    <property type="protein sequence ID" value="MDN5215691.1"/>
    <property type="molecule type" value="Genomic_DNA"/>
</dbReference>
<feature type="domain" description="Helix-turn-helix type 11" evidence="1">
    <location>
        <begin position="23"/>
        <end position="57"/>
    </location>
</feature>
<evidence type="ECO:0000313" key="3">
    <source>
        <dbReference type="Proteomes" id="UP001172083"/>
    </source>
</evidence>
<accession>A0ABT8LH60</accession>
<dbReference type="InterPro" id="IPR013196">
    <property type="entry name" value="HTH_11"/>
</dbReference>
<evidence type="ECO:0000259" key="1">
    <source>
        <dbReference type="Pfam" id="PF08279"/>
    </source>
</evidence>
<protein>
    <submittedName>
        <fullName evidence="2">HTH domain-containing protein</fullName>
    </submittedName>
</protein>
<evidence type="ECO:0000313" key="2">
    <source>
        <dbReference type="EMBL" id="MDN5215691.1"/>
    </source>
</evidence>
<reference evidence="2" key="1">
    <citation type="submission" date="2023-06" db="EMBL/GenBank/DDBJ databases">
        <title>Genomic of Agaribacillus aureum.</title>
        <authorList>
            <person name="Wang G."/>
        </authorList>
    </citation>
    <scope>NUCLEOTIDE SEQUENCE</scope>
    <source>
        <strain evidence="2">BMA12</strain>
    </source>
</reference>
<dbReference type="Proteomes" id="UP001172083">
    <property type="component" value="Unassembled WGS sequence"/>
</dbReference>
<dbReference type="Gene3D" id="1.10.10.10">
    <property type="entry name" value="Winged helix-like DNA-binding domain superfamily/Winged helix DNA-binding domain"/>
    <property type="match status" value="1"/>
</dbReference>
<dbReference type="InterPro" id="IPR036390">
    <property type="entry name" value="WH_DNA-bd_sf"/>
</dbReference>
<name>A0ABT8LH60_9BACT</name>
<dbReference type="InterPro" id="IPR036388">
    <property type="entry name" value="WH-like_DNA-bd_sf"/>
</dbReference>